<dbReference type="InterPro" id="IPR027417">
    <property type="entry name" value="P-loop_NTPase"/>
</dbReference>
<evidence type="ECO:0000313" key="12">
    <source>
        <dbReference type="Proteomes" id="UP000634455"/>
    </source>
</evidence>
<keyword evidence="6" id="KW-0479">Metal-binding</keyword>
<evidence type="ECO:0000256" key="1">
    <source>
        <dbReference type="ARBA" id="ARBA00004496"/>
    </source>
</evidence>
<dbReference type="Proteomes" id="UP000634455">
    <property type="component" value="Unassembled WGS sequence"/>
</dbReference>
<organism evidence="11 12">
    <name type="scientific">Paramylibacter ulvae</name>
    <dbReference type="NCBI Taxonomy" id="1651968"/>
    <lineage>
        <taxon>Bacteria</taxon>
        <taxon>Pseudomonadati</taxon>
        <taxon>Pseudomonadota</taxon>
        <taxon>Alphaproteobacteria</taxon>
        <taxon>Rhodobacterales</taxon>
        <taxon>Paracoccaceae</taxon>
        <taxon>Paramylibacter</taxon>
    </lineage>
</organism>
<dbReference type="InterPro" id="IPR003442">
    <property type="entry name" value="T6A_TsaE"/>
</dbReference>
<reference evidence="12" key="1">
    <citation type="journal article" date="2019" name="Int. J. Syst. Evol. Microbiol.">
        <title>The Global Catalogue of Microorganisms (GCM) 10K type strain sequencing project: providing services to taxonomists for standard genome sequencing and annotation.</title>
        <authorList>
            <consortium name="The Broad Institute Genomics Platform"/>
            <consortium name="The Broad Institute Genome Sequencing Center for Infectious Disease"/>
            <person name="Wu L."/>
            <person name="Ma J."/>
        </authorList>
    </citation>
    <scope>NUCLEOTIDE SEQUENCE [LARGE SCALE GENOMIC DNA]</scope>
    <source>
        <strain evidence="12">KCTC 32465</strain>
    </source>
</reference>
<dbReference type="PANTHER" id="PTHR33540">
    <property type="entry name" value="TRNA THREONYLCARBAMOYLADENOSINE BIOSYNTHESIS PROTEIN TSAE"/>
    <property type="match status" value="1"/>
</dbReference>
<evidence type="ECO:0000256" key="10">
    <source>
        <dbReference type="ARBA" id="ARBA00032441"/>
    </source>
</evidence>
<sequence length="180" mass="19974">MHVALPPAIVTAKVNEAGTLQITLFLNSVDATTALAQKLAGQLQNGDTVFLYGDVGAGKTHFARQIITSRLAVDGVQEDIPSPTFTLVQTYETSQGEIWHADLYRLTSIDEIDELGLEDAINDAICLIEWPEKIQDSLGSDALHIHLDTHDENTRNLVLEWQHDKWDDRLSDIVKSVETQ</sequence>
<keyword evidence="7" id="KW-0547">Nucleotide-binding</keyword>
<comment type="caution">
    <text evidence="11">The sequence shown here is derived from an EMBL/GenBank/DDBJ whole genome shotgun (WGS) entry which is preliminary data.</text>
</comment>
<keyword evidence="9" id="KW-0460">Magnesium</keyword>
<keyword evidence="8" id="KW-0067">ATP-binding</keyword>
<comment type="similarity">
    <text evidence="2">Belongs to the TsaE family.</text>
</comment>
<evidence type="ECO:0000256" key="5">
    <source>
        <dbReference type="ARBA" id="ARBA00022694"/>
    </source>
</evidence>
<dbReference type="NCBIfam" id="TIGR00150">
    <property type="entry name" value="T6A_YjeE"/>
    <property type="match status" value="1"/>
</dbReference>
<protein>
    <recommendedName>
        <fullName evidence="3">tRNA threonylcarbamoyladenosine biosynthesis protein TsaE</fullName>
    </recommendedName>
    <alternativeName>
        <fullName evidence="10">t(6)A37 threonylcarbamoyladenosine biosynthesis protein TsaE</fullName>
    </alternativeName>
</protein>
<keyword evidence="4" id="KW-0963">Cytoplasm</keyword>
<dbReference type="Gene3D" id="3.40.50.300">
    <property type="entry name" value="P-loop containing nucleotide triphosphate hydrolases"/>
    <property type="match status" value="1"/>
</dbReference>
<dbReference type="EMBL" id="BMZF01000002">
    <property type="protein sequence ID" value="GHA47638.1"/>
    <property type="molecule type" value="Genomic_DNA"/>
</dbReference>
<evidence type="ECO:0000256" key="6">
    <source>
        <dbReference type="ARBA" id="ARBA00022723"/>
    </source>
</evidence>
<evidence type="ECO:0000256" key="4">
    <source>
        <dbReference type="ARBA" id="ARBA00022490"/>
    </source>
</evidence>
<gene>
    <name evidence="11" type="ORF">GCM10008927_10610</name>
</gene>
<evidence type="ECO:0000256" key="7">
    <source>
        <dbReference type="ARBA" id="ARBA00022741"/>
    </source>
</evidence>
<proteinExistence type="inferred from homology"/>
<evidence type="ECO:0000313" key="11">
    <source>
        <dbReference type="EMBL" id="GHA47638.1"/>
    </source>
</evidence>
<dbReference type="PANTHER" id="PTHR33540:SF2">
    <property type="entry name" value="TRNA THREONYLCARBAMOYLADENOSINE BIOSYNTHESIS PROTEIN TSAE"/>
    <property type="match status" value="1"/>
</dbReference>
<comment type="subcellular location">
    <subcellularLocation>
        <location evidence="1">Cytoplasm</location>
    </subcellularLocation>
</comment>
<dbReference type="Pfam" id="PF02367">
    <property type="entry name" value="TsaE"/>
    <property type="match status" value="1"/>
</dbReference>
<evidence type="ECO:0000256" key="3">
    <source>
        <dbReference type="ARBA" id="ARBA00019010"/>
    </source>
</evidence>
<dbReference type="SUPFAM" id="SSF52540">
    <property type="entry name" value="P-loop containing nucleoside triphosphate hydrolases"/>
    <property type="match status" value="1"/>
</dbReference>
<keyword evidence="5" id="KW-0819">tRNA processing</keyword>
<evidence type="ECO:0000256" key="9">
    <source>
        <dbReference type="ARBA" id="ARBA00022842"/>
    </source>
</evidence>
<name>A0ABQ3CY60_9RHOB</name>
<accession>A0ABQ3CY60</accession>
<keyword evidence="12" id="KW-1185">Reference proteome</keyword>
<evidence type="ECO:0000256" key="2">
    <source>
        <dbReference type="ARBA" id="ARBA00007599"/>
    </source>
</evidence>
<evidence type="ECO:0000256" key="8">
    <source>
        <dbReference type="ARBA" id="ARBA00022840"/>
    </source>
</evidence>